<comment type="similarity">
    <text evidence="3">Belongs to the Nudix hydrolase family.</text>
</comment>
<gene>
    <name evidence="5" type="ORF">SAMD00020551_4221</name>
</gene>
<dbReference type="InterPro" id="IPR020084">
    <property type="entry name" value="NUDIX_hydrolase_CS"/>
</dbReference>
<proteinExistence type="inferred from homology"/>
<sequence>MVRQGKKDEEKLWAVPAGGKEDGETFEQCCIREVLEETGYEAEIVRQLFVKTGVFFGVEVKVQYFEIKIIGGDLRIQDPDGLIHEIAWKKVSEMSKSDFGFKEDREFLMKFTGSLQV</sequence>
<organism evidence="5 6">
    <name type="scientific">Mesobacillus selenatarsenatis (strain DSM 18680 / JCM 14380 / FERM P-15431 / SF-1)</name>
    <dbReference type="NCBI Taxonomy" id="1321606"/>
    <lineage>
        <taxon>Bacteria</taxon>
        <taxon>Bacillati</taxon>
        <taxon>Bacillota</taxon>
        <taxon>Bacilli</taxon>
        <taxon>Bacillales</taxon>
        <taxon>Bacillaceae</taxon>
        <taxon>Mesobacillus</taxon>
    </lineage>
</organism>
<dbReference type="PROSITE" id="PS51462">
    <property type="entry name" value="NUDIX"/>
    <property type="match status" value="1"/>
</dbReference>
<evidence type="ECO:0000313" key="6">
    <source>
        <dbReference type="Proteomes" id="UP000031014"/>
    </source>
</evidence>
<comment type="cofactor">
    <cofactor evidence="1">
        <name>Mg(2+)</name>
        <dbReference type="ChEBI" id="CHEBI:18420"/>
    </cofactor>
</comment>
<protein>
    <submittedName>
        <fullName evidence="5">Nudix hydrolase family protein</fullName>
    </submittedName>
</protein>
<dbReference type="Pfam" id="PF00293">
    <property type="entry name" value="NUDIX"/>
    <property type="match status" value="1"/>
</dbReference>
<dbReference type="InterPro" id="IPR020476">
    <property type="entry name" value="Nudix_hydrolase"/>
</dbReference>
<accession>A0A0A8X9V0</accession>
<evidence type="ECO:0000256" key="3">
    <source>
        <dbReference type="RuleBase" id="RU003476"/>
    </source>
</evidence>
<comment type="caution">
    <text evidence="5">The sequence shown here is derived from an EMBL/GenBank/DDBJ whole genome shotgun (WGS) entry which is preliminary data.</text>
</comment>
<evidence type="ECO:0000259" key="4">
    <source>
        <dbReference type="PROSITE" id="PS51462"/>
    </source>
</evidence>
<dbReference type="STRING" id="1321606.SAMD00020551_4221"/>
<dbReference type="PANTHER" id="PTHR43046">
    <property type="entry name" value="GDP-MANNOSE MANNOSYL HYDROLASE"/>
    <property type="match status" value="1"/>
</dbReference>
<dbReference type="PANTHER" id="PTHR43046:SF2">
    <property type="entry name" value="8-OXO-DGTP DIPHOSPHATASE-RELATED"/>
    <property type="match status" value="1"/>
</dbReference>
<dbReference type="Gene3D" id="3.90.79.10">
    <property type="entry name" value="Nucleoside Triphosphate Pyrophosphohydrolase"/>
    <property type="match status" value="1"/>
</dbReference>
<dbReference type="InterPro" id="IPR015797">
    <property type="entry name" value="NUDIX_hydrolase-like_dom_sf"/>
</dbReference>
<evidence type="ECO:0000256" key="2">
    <source>
        <dbReference type="ARBA" id="ARBA00022801"/>
    </source>
</evidence>
<dbReference type="PROSITE" id="PS00893">
    <property type="entry name" value="NUDIX_BOX"/>
    <property type="match status" value="1"/>
</dbReference>
<evidence type="ECO:0000313" key="5">
    <source>
        <dbReference type="EMBL" id="GAM16049.1"/>
    </source>
</evidence>
<dbReference type="CDD" id="cd02883">
    <property type="entry name" value="NUDIX_Hydrolase"/>
    <property type="match status" value="1"/>
</dbReference>
<reference evidence="5 6" key="1">
    <citation type="submission" date="2013-06" db="EMBL/GenBank/DDBJ databases">
        <title>Whole genome shotgun sequence of Bacillus selenatarsenatis SF-1.</title>
        <authorList>
            <person name="Kuroda M."/>
            <person name="Sei K."/>
            <person name="Yamashita M."/>
            <person name="Ike M."/>
        </authorList>
    </citation>
    <scope>NUCLEOTIDE SEQUENCE [LARGE SCALE GENOMIC DNA]</scope>
    <source>
        <strain evidence="5 6">SF-1</strain>
    </source>
</reference>
<dbReference type="PRINTS" id="PR00502">
    <property type="entry name" value="NUDIXFAMILY"/>
</dbReference>
<dbReference type="GO" id="GO:0016787">
    <property type="term" value="F:hydrolase activity"/>
    <property type="evidence" value="ECO:0007669"/>
    <property type="project" value="UniProtKB-KW"/>
</dbReference>
<dbReference type="EMBL" id="BASE01000106">
    <property type="protein sequence ID" value="GAM16049.1"/>
    <property type="molecule type" value="Genomic_DNA"/>
</dbReference>
<evidence type="ECO:0000256" key="1">
    <source>
        <dbReference type="ARBA" id="ARBA00001946"/>
    </source>
</evidence>
<feature type="domain" description="Nudix hydrolase" evidence="4">
    <location>
        <begin position="1"/>
        <end position="117"/>
    </location>
</feature>
<dbReference type="Proteomes" id="UP000031014">
    <property type="component" value="Unassembled WGS sequence"/>
</dbReference>
<dbReference type="InterPro" id="IPR000086">
    <property type="entry name" value="NUDIX_hydrolase_dom"/>
</dbReference>
<dbReference type="SUPFAM" id="SSF55811">
    <property type="entry name" value="Nudix"/>
    <property type="match status" value="1"/>
</dbReference>
<keyword evidence="6" id="KW-1185">Reference proteome</keyword>
<name>A0A0A8X9V0_MESS1</name>
<keyword evidence="2 3" id="KW-0378">Hydrolase</keyword>
<dbReference type="AlphaFoldDB" id="A0A0A8X9V0"/>